<evidence type="ECO:0000256" key="4">
    <source>
        <dbReference type="ARBA" id="ARBA00023125"/>
    </source>
</evidence>
<protein>
    <recommendedName>
        <fullName evidence="6">RNA polymerase sigma factor 70 region 4 type 2 domain-containing protein</fullName>
    </recommendedName>
</protein>
<comment type="similarity">
    <text evidence="1">Belongs to the sigma-70 factor family. ECF subfamily.</text>
</comment>
<evidence type="ECO:0000313" key="8">
    <source>
        <dbReference type="Proteomes" id="UP001501509"/>
    </source>
</evidence>
<sequence>MRALARLPGRQREALVLRFYLELSDDEVCQVMGIRPGTVRSTMARALAALARELGGEVRA</sequence>
<keyword evidence="8" id="KW-1185">Reference proteome</keyword>
<dbReference type="EMBL" id="BAAATD010000004">
    <property type="protein sequence ID" value="GAA2596763.1"/>
    <property type="molecule type" value="Genomic_DNA"/>
</dbReference>
<dbReference type="InterPro" id="IPR013249">
    <property type="entry name" value="RNA_pol_sigma70_r4_t2"/>
</dbReference>
<keyword evidence="3" id="KW-0731">Sigma factor</keyword>
<keyword evidence="5" id="KW-0804">Transcription</keyword>
<proteinExistence type="inferred from homology"/>
<dbReference type="PANTHER" id="PTHR43133:SF50">
    <property type="entry name" value="ECF RNA POLYMERASE SIGMA FACTOR SIGM"/>
    <property type="match status" value="1"/>
</dbReference>
<evidence type="ECO:0000256" key="5">
    <source>
        <dbReference type="ARBA" id="ARBA00023163"/>
    </source>
</evidence>
<dbReference type="CDD" id="cd06171">
    <property type="entry name" value="Sigma70_r4"/>
    <property type="match status" value="1"/>
</dbReference>
<dbReference type="Gene3D" id="1.10.10.10">
    <property type="entry name" value="Winged helix-like DNA-binding domain superfamily/Winged helix DNA-binding domain"/>
    <property type="match status" value="1"/>
</dbReference>
<keyword evidence="4" id="KW-0238">DNA-binding</keyword>
<dbReference type="Pfam" id="PF08281">
    <property type="entry name" value="Sigma70_r4_2"/>
    <property type="match status" value="1"/>
</dbReference>
<dbReference type="InterPro" id="IPR036388">
    <property type="entry name" value="WH-like_DNA-bd_sf"/>
</dbReference>
<evidence type="ECO:0000256" key="2">
    <source>
        <dbReference type="ARBA" id="ARBA00023015"/>
    </source>
</evidence>
<dbReference type="SUPFAM" id="SSF88659">
    <property type="entry name" value="Sigma3 and sigma4 domains of RNA polymerase sigma factors"/>
    <property type="match status" value="1"/>
</dbReference>
<dbReference type="InterPro" id="IPR013324">
    <property type="entry name" value="RNA_pol_sigma_r3/r4-like"/>
</dbReference>
<keyword evidence="2" id="KW-0805">Transcription regulation</keyword>
<comment type="caution">
    <text evidence="7">The sequence shown here is derived from an EMBL/GenBank/DDBJ whole genome shotgun (WGS) entry which is preliminary data.</text>
</comment>
<gene>
    <name evidence="7" type="ORF">GCM10010411_32760</name>
</gene>
<dbReference type="RefSeq" id="WP_344542643.1">
    <property type="nucleotide sequence ID" value="NZ_BAAATD010000004.1"/>
</dbReference>
<name>A0ABN3PR35_9ACTN</name>
<feature type="domain" description="RNA polymerase sigma factor 70 region 4 type 2" evidence="6">
    <location>
        <begin position="1"/>
        <end position="50"/>
    </location>
</feature>
<reference evidence="7 8" key="1">
    <citation type="journal article" date="2019" name="Int. J. Syst. Evol. Microbiol.">
        <title>The Global Catalogue of Microorganisms (GCM) 10K type strain sequencing project: providing services to taxonomists for standard genome sequencing and annotation.</title>
        <authorList>
            <consortium name="The Broad Institute Genomics Platform"/>
            <consortium name="The Broad Institute Genome Sequencing Center for Infectious Disease"/>
            <person name="Wu L."/>
            <person name="Ma J."/>
        </authorList>
    </citation>
    <scope>NUCLEOTIDE SEQUENCE [LARGE SCALE GENOMIC DNA]</scope>
    <source>
        <strain evidence="7 8">JCM 6833</strain>
    </source>
</reference>
<evidence type="ECO:0000256" key="3">
    <source>
        <dbReference type="ARBA" id="ARBA00023082"/>
    </source>
</evidence>
<dbReference type="InterPro" id="IPR039425">
    <property type="entry name" value="RNA_pol_sigma-70-like"/>
</dbReference>
<dbReference type="PANTHER" id="PTHR43133">
    <property type="entry name" value="RNA POLYMERASE ECF-TYPE SIGMA FACTO"/>
    <property type="match status" value="1"/>
</dbReference>
<organism evidence="7 8">
    <name type="scientific">Actinomadura fulvescens</name>
    <dbReference type="NCBI Taxonomy" id="46160"/>
    <lineage>
        <taxon>Bacteria</taxon>
        <taxon>Bacillati</taxon>
        <taxon>Actinomycetota</taxon>
        <taxon>Actinomycetes</taxon>
        <taxon>Streptosporangiales</taxon>
        <taxon>Thermomonosporaceae</taxon>
        <taxon>Actinomadura</taxon>
    </lineage>
</organism>
<accession>A0ABN3PR35</accession>
<evidence type="ECO:0000259" key="6">
    <source>
        <dbReference type="Pfam" id="PF08281"/>
    </source>
</evidence>
<evidence type="ECO:0000313" key="7">
    <source>
        <dbReference type="EMBL" id="GAA2596763.1"/>
    </source>
</evidence>
<evidence type="ECO:0000256" key="1">
    <source>
        <dbReference type="ARBA" id="ARBA00010641"/>
    </source>
</evidence>
<dbReference type="Proteomes" id="UP001501509">
    <property type="component" value="Unassembled WGS sequence"/>
</dbReference>